<evidence type="ECO:0000313" key="1">
    <source>
        <dbReference type="EMBL" id="QDO86062.1"/>
    </source>
</evidence>
<dbReference type="GO" id="GO:0016787">
    <property type="term" value="F:hydrolase activity"/>
    <property type="evidence" value="ECO:0007669"/>
    <property type="project" value="UniProtKB-KW"/>
</dbReference>
<dbReference type="EMBL" id="CP041614">
    <property type="protein sequence ID" value="QDO86062.1"/>
    <property type="molecule type" value="Genomic_DNA"/>
</dbReference>
<protein>
    <submittedName>
        <fullName evidence="1">Alpha/beta hydrolase</fullName>
    </submittedName>
</protein>
<dbReference type="SUPFAM" id="SSF53474">
    <property type="entry name" value="alpha/beta-Hydrolases"/>
    <property type="match status" value="1"/>
</dbReference>
<accession>A0ABX5X6K6</accession>
<sequence>MKLVFVHGWSVTSTDTYGELPQALTKLADPELKLDIQHIHLGRYISFNDEVTLEDISIAFEAARLRELGDETFSVITHSTGGPVIRAWLERYYGKSLIQAPLNHLIMLAPANHGSALAQIGKSRVSRLKAWFDGVEPGQRVLDWLELGSDGQHVLNLHWLSYSFSEAGIFPFVLTGEKIDTSLYDYMNSYTAEPGSDGVVRSAAANMNFSYIRLAQEAELTCTGFEGDCVSRLTLAEYKVPLQECAFEIIPRACHSQGAMGIMASVTRKNASKKRVVSSILECLSVGISSQYAAVSEAMVLRSDKVKKKLRHSMLVVRVTDDLGHKVTDFDLYLLSGADFNPGKLPKGFMLDKQKNSQNCNCITLYLDTNKLLSVAEGKMGFKIVPRPDSGFSYYRTAEYHCEPKQVSQLIKPDQTTLVDIVLKRHIHSETFTLVSTDEAGSFASLAGMQKE</sequence>
<dbReference type="RefSeq" id="WP_144048371.1">
    <property type="nucleotide sequence ID" value="NZ_CP041614.1"/>
</dbReference>
<dbReference type="InterPro" id="IPR029058">
    <property type="entry name" value="AB_hydrolase_fold"/>
</dbReference>
<evidence type="ECO:0000313" key="2">
    <source>
        <dbReference type="Proteomes" id="UP000315947"/>
    </source>
</evidence>
<dbReference type="Proteomes" id="UP000315947">
    <property type="component" value="Chromosome"/>
</dbReference>
<organism evidence="1 2">
    <name type="scientific">Shewanella psychropiezotolerans</name>
    <dbReference type="NCBI Taxonomy" id="2593655"/>
    <lineage>
        <taxon>Bacteria</taxon>
        <taxon>Pseudomonadati</taxon>
        <taxon>Pseudomonadota</taxon>
        <taxon>Gammaproteobacteria</taxon>
        <taxon>Alteromonadales</taxon>
        <taxon>Shewanellaceae</taxon>
        <taxon>Shewanella</taxon>
    </lineage>
</organism>
<gene>
    <name evidence="1" type="ORF">FM037_25905</name>
</gene>
<proteinExistence type="predicted"/>
<name>A0ABX5X6K6_9GAMM</name>
<dbReference type="Gene3D" id="3.40.50.1820">
    <property type="entry name" value="alpha/beta hydrolase"/>
    <property type="match status" value="1"/>
</dbReference>
<keyword evidence="1" id="KW-0378">Hydrolase</keyword>
<keyword evidence="2" id="KW-1185">Reference proteome</keyword>
<reference evidence="1 2" key="1">
    <citation type="submission" date="2019-07" db="EMBL/GenBank/DDBJ databases">
        <title>Shewanella sp. YLB-06 whole genomic sequence.</title>
        <authorList>
            <person name="Yu L."/>
        </authorList>
    </citation>
    <scope>NUCLEOTIDE SEQUENCE [LARGE SCALE GENOMIC DNA]</scope>
    <source>
        <strain evidence="1 2">YLB-06</strain>
    </source>
</reference>